<keyword evidence="2" id="KW-1185">Reference proteome</keyword>
<dbReference type="STRING" id="1427518.XSR1_380026"/>
<dbReference type="Proteomes" id="UP000019202">
    <property type="component" value="Unassembled WGS sequence"/>
</dbReference>
<protein>
    <submittedName>
        <fullName evidence="1">Uncharacterized protein</fullName>
    </submittedName>
</protein>
<dbReference type="RefSeq" id="WP_038239571.1">
    <property type="nucleotide sequence ID" value="NZ_CAWLWS010000097.1"/>
</dbReference>
<gene>
    <name evidence="1" type="ORF">XSR1_380026</name>
</gene>
<accession>W1IZF0</accession>
<evidence type="ECO:0000313" key="2">
    <source>
        <dbReference type="Proteomes" id="UP000019202"/>
    </source>
</evidence>
<organism evidence="1 2">
    <name type="scientific">Xenorhabdus szentirmaii DSM 16338</name>
    <dbReference type="NCBI Taxonomy" id="1427518"/>
    <lineage>
        <taxon>Bacteria</taxon>
        <taxon>Pseudomonadati</taxon>
        <taxon>Pseudomonadota</taxon>
        <taxon>Gammaproteobacteria</taxon>
        <taxon>Enterobacterales</taxon>
        <taxon>Morganellaceae</taxon>
        <taxon>Xenorhabdus</taxon>
    </lineage>
</organism>
<reference evidence="1" key="1">
    <citation type="submission" date="2013-11" db="EMBL/GenBank/DDBJ databases">
        <title>Draft genome sequence and annotation of the entomopathogenic bacteria, Xenorhabdus cabanillasi strain JM26 and Xenorhabdus szentirmai strain DSM 16338.</title>
        <authorList>
            <person name="Gualtieri M."/>
            <person name="Ogier J.C."/>
            <person name="Pages S."/>
            <person name="Givaudan A."/>
            <person name="Gaudriault S."/>
        </authorList>
    </citation>
    <scope>NUCLEOTIDE SEQUENCE [LARGE SCALE GENOMIC DNA]</scope>
    <source>
        <strain evidence="1">DSM 16338</strain>
    </source>
</reference>
<sequence>MKKLTLWERSSLQFAILDRLHDVFFDVKDEIDVTPEFIQNTLEQYMQIATGDNYYLSRSVRLGEGELQQCSSCAGWDDYLSSLCGDDEGEENLSNQNNQQPAGEIKSSFNASDLNLSVRNGSLYSEKFGEQEIKRIEIITLTDATGRDNRQIDTIVTWFDSNQKAQQSVDKPVEQNIPSNSEPVNKVIEGKKYGLTYQAKPLTSSEKMELMHGIVRVINNYRDKNCLILSEDLQSVFDAICALGMKRVEITGISKDTGKSI</sequence>
<comment type="caution">
    <text evidence="1">The sequence shown here is derived from an EMBL/GenBank/DDBJ whole genome shotgun (WGS) entry which is preliminary data.</text>
</comment>
<name>W1IZF0_9GAMM</name>
<dbReference type="OrthoDB" id="6448194at2"/>
<proteinExistence type="predicted"/>
<dbReference type="AlphaFoldDB" id="W1IZF0"/>
<evidence type="ECO:0000313" key="1">
    <source>
        <dbReference type="EMBL" id="CDL83862.1"/>
    </source>
</evidence>
<dbReference type="EMBL" id="CBXF010000097">
    <property type="protein sequence ID" value="CDL83862.1"/>
    <property type="molecule type" value="Genomic_DNA"/>
</dbReference>